<dbReference type="PIRSF" id="PIRSF002746">
    <property type="entry name" value="Gluconate_transporter"/>
    <property type="match status" value="1"/>
</dbReference>
<dbReference type="PANTHER" id="PTHR30354:SF11">
    <property type="entry name" value="PERMEASE"/>
    <property type="match status" value="1"/>
</dbReference>
<keyword evidence="1" id="KW-1133">Transmembrane helix</keyword>
<evidence type="ECO:0000313" key="2">
    <source>
        <dbReference type="EMBL" id="KKO06065.1"/>
    </source>
</evidence>
<dbReference type="EMBL" id="LAZR01000017">
    <property type="protein sequence ID" value="KKO06065.1"/>
    <property type="molecule type" value="Genomic_DNA"/>
</dbReference>
<dbReference type="InterPro" id="IPR003474">
    <property type="entry name" value="Glcn_transporter"/>
</dbReference>
<evidence type="ECO:0000256" key="1">
    <source>
        <dbReference type="SAM" id="Phobius"/>
    </source>
</evidence>
<reference evidence="2" key="1">
    <citation type="journal article" date="2015" name="Nature">
        <title>Complex archaea that bridge the gap between prokaryotes and eukaryotes.</title>
        <authorList>
            <person name="Spang A."/>
            <person name="Saw J.H."/>
            <person name="Jorgensen S.L."/>
            <person name="Zaremba-Niedzwiedzka K."/>
            <person name="Martijn J."/>
            <person name="Lind A.E."/>
            <person name="van Eijk R."/>
            <person name="Schleper C."/>
            <person name="Guy L."/>
            <person name="Ettema T.J."/>
        </authorList>
    </citation>
    <scope>NUCLEOTIDE SEQUENCE</scope>
</reference>
<dbReference type="NCBIfam" id="TIGR00791">
    <property type="entry name" value="gntP"/>
    <property type="match status" value="1"/>
</dbReference>
<feature type="transmembrane region" description="Helical" evidence="1">
    <location>
        <begin position="299"/>
        <end position="316"/>
    </location>
</feature>
<feature type="transmembrane region" description="Helical" evidence="1">
    <location>
        <begin position="173"/>
        <end position="193"/>
    </location>
</feature>
<feature type="transmembrane region" description="Helical" evidence="1">
    <location>
        <begin position="58"/>
        <end position="75"/>
    </location>
</feature>
<feature type="transmembrane region" description="Helical" evidence="1">
    <location>
        <begin position="103"/>
        <end position="122"/>
    </location>
</feature>
<name>A0A0F9VPS6_9ZZZZ</name>
<feature type="transmembrane region" description="Helical" evidence="1">
    <location>
        <begin position="222"/>
        <end position="242"/>
    </location>
</feature>
<dbReference type="PANTHER" id="PTHR30354">
    <property type="entry name" value="GNT FAMILY GLUCONATE TRANSPORTER"/>
    <property type="match status" value="1"/>
</dbReference>
<comment type="caution">
    <text evidence="2">The sequence shown here is derived from an EMBL/GenBank/DDBJ whole genome shotgun (WGS) entry which is preliminary data.</text>
</comment>
<dbReference type="Pfam" id="PF02447">
    <property type="entry name" value="GntP_permease"/>
    <property type="match status" value="1"/>
</dbReference>
<gene>
    <name evidence="2" type="ORF">LCGC14_0070780</name>
</gene>
<protein>
    <recommendedName>
        <fullName evidence="3">Gluconate transporter</fullName>
    </recommendedName>
</protein>
<dbReference type="AlphaFoldDB" id="A0A0F9VPS6"/>
<sequence length="442" mass="46230">MEIFYLLIAVIAIIILTTKLKIHAFLALFIISILYGIFAGMPYAEIIVSINEGFGGTLGKIGLIIVLGVIIGAFLEHTGGAFAIAEKVLGIIGRKRVPTAMGIIGYIVSIPVFADSGFMLLHPLNKSLSKKAKISIAGPAIALGLGLMASHTMVPPTPGPIAAAGILGADLGLVIAFGFPTSIVALIVGIIFAKKYASKTFIEPNVEDAMEAEREIKDSPSALKASIPILVPIFLIVLKSVLNSGDFAQDSELMAFINFVGEPVISLLIGVFLCLLLPKKLNYDMLSSAGWVGKAIKDAASILLITGAGGIFGKILQNSGIADILGQTLTDYNMGIFLPFVLAAALKTAQGSSTVALVTTASIIMPMMSSLGFETEIQKALVVVVIGAGSAVISHANDSFFWVVTQMSGMNVKTGYRLFGLGTGVLGLTGAITVFVFYSIFA</sequence>
<feature type="transmembrane region" description="Helical" evidence="1">
    <location>
        <begin position="377"/>
        <end position="396"/>
    </location>
</feature>
<feature type="transmembrane region" description="Helical" evidence="1">
    <location>
        <begin position="254"/>
        <end position="278"/>
    </location>
</feature>
<dbReference type="GO" id="GO:0005886">
    <property type="term" value="C:plasma membrane"/>
    <property type="evidence" value="ECO:0007669"/>
    <property type="project" value="TreeGrafter"/>
</dbReference>
<keyword evidence="1" id="KW-0472">Membrane</keyword>
<evidence type="ECO:0008006" key="3">
    <source>
        <dbReference type="Google" id="ProtNLM"/>
    </source>
</evidence>
<proteinExistence type="predicted"/>
<accession>A0A0F9VPS6</accession>
<keyword evidence="1" id="KW-0812">Transmembrane</keyword>
<dbReference type="GO" id="GO:0015128">
    <property type="term" value="F:gluconate transmembrane transporter activity"/>
    <property type="evidence" value="ECO:0007669"/>
    <property type="project" value="InterPro"/>
</dbReference>
<organism evidence="2">
    <name type="scientific">marine sediment metagenome</name>
    <dbReference type="NCBI Taxonomy" id="412755"/>
    <lineage>
        <taxon>unclassified sequences</taxon>
        <taxon>metagenomes</taxon>
        <taxon>ecological metagenomes</taxon>
    </lineage>
</organism>
<feature type="transmembrane region" description="Helical" evidence="1">
    <location>
        <begin position="6"/>
        <end position="38"/>
    </location>
</feature>
<feature type="transmembrane region" description="Helical" evidence="1">
    <location>
        <begin position="134"/>
        <end position="153"/>
    </location>
</feature>
<feature type="transmembrane region" description="Helical" evidence="1">
    <location>
        <begin position="336"/>
        <end position="365"/>
    </location>
</feature>
<feature type="transmembrane region" description="Helical" evidence="1">
    <location>
        <begin position="416"/>
        <end position="441"/>
    </location>
</feature>